<organism evidence="2 3">
    <name type="scientific">Hibiscus sabdariffa</name>
    <name type="common">roselle</name>
    <dbReference type="NCBI Taxonomy" id="183260"/>
    <lineage>
        <taxon>Eukaryota</taxon>
        <taxon>Viridiplantae</taxon>
        <taxon>Streptophyta</taxon>
        <taxon>Embryophyta</taxon>
        <taxon>Tracheophyta</taxon>
        <taxon>Spermatophyta</taxon>
        <taxon>Magnoliopsida</taxon>
        <taxon>eudicotyledons</taxon>
        <taxon>Gunneridae</taxon>
        <taxon>Pentapetalae</taxon>
        <taxon>rosids</taxon>
        <taxon>malvids</taxon>
        <taxon>Malvales</taxon>
        <taxon>Malvaceae</taxon>
        <taxon>Malvoideae</taxon>
        <taxon>Hibiscus</taxon>
    </lineage>
</organism>
<keyword evidence="3" id="KW-1185">Reference proteome</keyword>
<dbReference type="EMBL" id="JBBPBN010000460">
    <property type="protein sequence ID" value="KAK8486038.1"/>
    <property type="molecule type" value="Genomic_DNA"/>
</dbReference>
<protein>
    <submittedName>
        <fullName evidence="2">Uncharacterized protein</fullName>
    </submittedName>
</protein>
<reference evidence="2 3" key="1">
    <citation type="journal article" date="2024" name="G3 (Bethesda)">
        <title>Genome assembly of Hibiscus sabdariffa L. provides insights into metabolisms of medicinal natural products.</title>
        <authorList>
            <person name="Kim T."/>
        </authorList>
    </citation>
    <scope>NUCLEOTIDE SEQUENCE [LARGE SCALE GENOMIC DNA]</scope>
    <source>
        <strain evidence="2">TK-2024</strain>
        <tissue evidence="2">Old leaves</tissue>
    </source>
</reference>
<evidence type="ECO:0000313" key="3">
    <source>
        <dbReference type="Proteomes" id="UP001396334"/>
    </source>
</evidence>
<gene>
    <name evidence="1" type="ORF">V6N11_033015</name>
    <name evidence="2" type="ORF">V6N11_033016</name>
</gene>
<comment type="caution">
    <text evidence="2">The sequence shown here is derived from an EMBL/GenBank/DDBJ whole genome shotgun (WGS) entry which is preliminary data.</text>
</comment>
<accession>A0ABR1ZZ88</accession>
<proteinExistence type="predicted"/>
<evidence type="ECO:0000313" key="1">
    <source>
        <dbReference type="EMBL" id="KAK8486038.1"/>
    </source>
</evidence>
<evidence type="ECO:0000313" key="2">
    <source>
        <dbReference type="EMBL" id="KAK8486039.1"/>
    </source>
</evidence>
<name>A0ABR1ZZ88_9ROSI</name>
<dbReference type="Proteomes" id="UP001396334">
    <property type="component" value="Unassembled WGS sequence"/>
</dbReference>
<sequence>MEKGCMMHGFNIQVGSGFCLFGHWDKLCPSLIAMTLLCSHVGDAIRYLLKSLMLWDHHAMQEQKLEKQPFFLRPTCAWCNANGDKWGCLCSLATPPCQKPCP</sequence>
<dbReference type="EMBL" id="JBBPBN010000460">
    <property type="protein sequence ID" value="KAK8486039.1"/>
    <property type="molecule type" value="Genomic_DNA"/>
</dbReference>